<dbReference type="AlphaFoldDB" id="A0A0P7DDM8"/>
<feature type="transmembrane region" description="Helical" evidence="1">
    <location>
        <begin position="7"/>
        <end position="29"/>
    </location>
</feature>
<keyword evidence="1" id="KW-1133">Transmembrane helix</keyword>
<feature type="transmembrane region" description="Helical" evidence="1">
    <location>
        <begin position="93"/>
        <end position="114"/>
    </location>
</feature>
<evidence type="ECO:0000256" key="1">
    <source>
        <dbReference type="SAM" id="Phobius"/>
    </source>
</evidence>
<keyword evidence="1" id="KW-0812">Transmembrane</keyword>
<dbReference type="GeneID" id="92663798"/>
<dbReference type="Proteomes" id="UP000050437">
    <property type="component" value="Unassembled WGS sequence"/>
</dbReference>
<feature type="transmembrane region" description="Helical" evidence="1">
    <location>
        <begin position="59"/>
        <end position="81"/>
    </location>
</feature>
<reference evidence="2 3" key="1">
    <citation type="submission" date="2015-10" db="EMBL/GenBank/DDBJ databases">
        <title>Pseudomonas putida clinical strains.</title>
        <authorList>
            <person name="Molina L."/>
            <person name="Udaondo Z."/>
        </authorList>
    </citation>
    <scope>NUCLEOTIDE SEQUENCE [LARGE SCALE GENOMIC DNA]</scope>
    <source>
        <strain evidence="2 3">HB13667</strain>
    </source>
</reference>
<sequence length="145" mass="16556">MKNSNLSWHAIAFLFWGGMDAFYICLYVFRSTERGAIPFWTDFKDALSNMQIWGGGLELIVWLGLILQLSLIATCGLFLMRCRLAVYLAMVQIPFRIFFIVPSISIILLLPMLASSISNSVWIGLMLISEAGKGWCLLWLWRKRG</sequence>
<dbReference type="EMBL" id="LKKS01000026">
    <property type="protein sequence ID" value="KPM67907.1"/>
    <property type="molecule type" value="Genomic_DNA"/>
</dbReference>
<proteinExistence type="predicted"/>
<accession>A0A0P7DDM8</accession>
<keyword evidence="1" id="KW-0472">Membrane</keyword>
<name>A0A0P7DDM8_PSEPU</name>
<organism evidence="2 3">
    <name type="scientific">Pseudomonas putida</name>
    <name type="common">Arthrobacter siderocapsulatus</name>
    <dbReference type="NCBI Taxonomy" id="303"/>
    <lineage>
        <taxon>Bacteria</taxon>
        <taxon>Pseudomonadati</taxon>
        <taxon>Pseudomonadota</taxon>
        <taxon>Gammaproteobacteria</taxon>
        <taxon>Pseudomonadales</taxon>
        <taxon>Pseudomonadaceae</taxon>
        <taxon>Pseudomonas</taxon>
    </lineage>
</organism>
<comment type="caution">
    <text evidence="2">The sequence shown here is derived from an EMBL/GenBank/DDBJ whole genome shotgun (WGS) entry which is preliminary data.</text>
</comment>
<protein>
    <recommendedName>
        <fullName evidence="4">Arginine:ornithine antiporter</fullName>
    </recommendedName>
</protein>
<evidence type="ECO:0008006" key="4">
    <source>
        <dbReference type="Google" id="ProtNLM"/>
    </source>
</evidence>
<gene>
    <name evidence="2" type="ORF">HB13667_04560</name>
</gene>
<evidence type="ECO:0000313" key="3">
    <source>
        <dbReference type="Proteomes" id="UP000050437"/>
    </source>
</evidence>
<dbReference type="RefSeq" id="WP_054572167.1">
    <property type="nucleotide sequence ID" value="NZ_LKKS01000026.1"/>
</dbReference>
<evidence type="ECO:0000313" key="2">
    <source>
        <dbReference type="EMBL" id="KPM67907.1"/>
    </source>
</evidence>
<feature type="transmembrane region" description="Helical" evidence="1">
    <location>
        <begin position="120"/>
        <end position="141"/>
    </location>
</feature>